<proteinExistence type="predicted"/>
<evidence type="ECO:0000256" key="2">
    <source>
        <dbReference type="PROSITE-ProRule" id="PRU01211"/>
    </source>
</evidence>
<keyword evidence="4" id="KW-0812">Transmembrane</keyword>
<keyword evidence="2 3" id="KW-0482">Metalloprotease</keyword>
<dbReference type="GO" id="GO:0004222">
    <property type="term" value="F:metalloendopeptidase activity"/>
    <property type="evidence" value="ECO:0007669"/>
    <property type="project" value="UniProtKB-UniRule"/>
</dbReference>
<keyword evidence="1" id="KW-0325">Glycoprotein</keyword>
<dbReference type="CDD" id="cd04280">
    <property type="entry name" value="ZnMc_astacin_like"/>
    <property type="match status" value="1"/>
</dbReference>
<organism>
    <name type="scientific">Branchiostoma floridae</name>
    <name type="common">Florida lancelet</name>
    <name type="synonym">Amphioxus</name>
    <dbReference type="NCBI Taxonomy" id="7739"/>
    <lineage>
        <taxon>Eukaryota</taxon>
        <taxon>Metazoa</taxon>
        <taxon>Chordata</taxon>
        <taxon>Cephalochordata</taxon>
        <taxon>Leptocardii</taxon>
        <taxon>Amphioxiformes</taxon>
        <taxon>Branchiostomatidae</taxon>
        <taxon>Branchiostoma</taxon>
    </lineage>
</organism>
<dbReference type="PROSITE" id="PS51864">
    <property type="entry name" value="ASTACIN"/>
    <property type="match status" value="1"/>
</dbReference>
<accession>C3ZQ89</accession>
<feature type="binding site" evidence="2">
    <location>
        <position position="57"/>
    </location>
    <ligand>
        <name>Zn(2+)</name>
        <dbReference type="ChEBI" id="CHEBI:29105"/>
        <note>catalytic</note>
    </ligand>
</feature>
<feature type="domain" description="Peptidase M12A" evidence="5">
    <location>
        <begin position="1"/>
        <end position="161"/>
    </location>
</feature>
<dbReference type="EC" id="3.4.24.-" evidence="3"/>
<feature type="transmembrane region" description="Helical" evidence="4">
    <location>
        <begin position="318"/>
        <end position="343"/>
    </location>
</feature>
<keyword evidence="2 3" id="KW-0862">Zinc</keyword>
<dbReference type="PANTHER" id="PTHR10127">
    <property type="entry name" value="DISCOIDIN, CUB, EGF, LAMININ , AND ZINC METALLOPROTEASE DOMAIN CONTAINING"/>
    <property type="match status" value="1"/>
</dbReference>
<evidence type="ECO:0000256" key="3">
    <source>
        <dbReference type="RuleBase" id="RU361183"/>
    </source>
</evidence>
<dbReference type="Pfam" id="PF01400">
    <property type="entry name" value="Astacin"/>
    <property type="match status" value="1"/>
</dbReference>
<dbReference type="PROSITE" id="PS50092">
    <property type="entry name" value="TSP1"/>
    <property type="match status" value="1"/>
</dbReference>
<evidence type="ECO:0000259" key="5">
    <source>
        <dbReference type="PROSITE" id="PS51864"/>
    </source>
</evidence>
<feature type="binding site" evidence="2">
    <location>
        <position position="67"/>
    </location>
    <ligand>
        <name>Zn(2+)</name>
        <dbReference type="ChEBI" id="CHEBI:29105"/>
        <note>catalytic</note>
    </ligand>
</feature>
<name>C3ZQ89_BRAFL</name>
<dbReference type="SUPFAM" id="SSF55486">
    <property type="entry name" value="Metalloproteases ('zincins'), catalytic domain"/>
    <property type="match status" value="1"/>
</dbReference>
<dbReference type="InterPro" id="IPR000884">
    <property type="entry name" value="TSP1_rpt"/>
</dbReference>
<keyword evidence="2 3" id="KW-0479">Metal-binding</keyword>
<dbReference type="InterPro" id="IPR001506">
    <property type="entry name" value="Peptidase_M12A"/>
</dbReference>
<evidence type="ECO:0000313" key="6">
    <source>
        <dbReference type="EMBL" id="EEN45282.1"/>
    </source>
</evidence>
<comment type="cofactor">
    <cofactor evidence="2 3">
        <name>Zn(2+)</name>
        <dbReference type="ChEBI" id="CHEBI:29105"/>
    </cofactor>
    <text evidence="2 3">Binds 1 zinc ion per subunit.</text>
</comment>
<dbReference type="MEROPS" id="M12.A41"/>
<dbReference type="InterPro" id="IPR024079">
    <property type="entry name" value="MetalloPept_cat_dom_sf"/>
</dbReference>
<dbReference type="InterPro" id="IPR034035">
    <property type="entry name" value="Astacin-like_dom"/>
</dbReference>
<gene>
    <name evidence="6" type="ORF">BRAFLDRAFT_102513</name>
</gene>
<evidence type="ECO:0000256" key="1">
    <source>
        <dbReference type="ARBA" id="ARBA00023180"/>
    </source>
</evidence>
<evidence type="ECO:0000256" key="4">
    <source>
        <dbReference type="SAM" id="Phobius"/>
    </source>
</evidence>
<dbReference type="InterPro" id="IPR006026">
    <property type="entry name" value="Peptidase_Metallo"/>
</dbReference>
<feature type="active site" evidence="2">
    <location>
        <position position="58"/>
    </location>
</feature>
<protein>
    <recommendedName>
        <fullName evidence="3">Metalloendopeptidase</fullName>
        <ecNumber evidence="3">3.4.24.-</ecNumber>
    </recommendedName>
</protein>
<dbReference type="GO" id="GO:0006508">
    <property type="term" value="P:proteolysis"/>
    <property type="evidence" value="ECO:0007669"/>
    <property type="project" value="UniProtKB-KW"/>
</dbReference>
<feature type="binding site" evidence="2">
    <location>
        <position position="61"/>
    </location>
    <ligand>
        <name>Zn(2+)</name>
        <dbReference type="ChEBI" id="CHEBI:29105"/>
        <note>catalytic</note>
    </ligand>
</feature>
<dbReference type="EMBL" id="GG666660">
    <property type="protein sequence ID" value="EEN45282.1"/>
    <property type="molecule type" value="Genomic_DNA"/>
</dbReference>
<dbReference type="GO" id="GO:0008270">
    <property type="term" value="F:zinc ion binding"/>
    <property type="evidence" value="ECO:0007669"/>
    <property type="project" value="UniProtKB-UniRule"/>
</dbReference>
<reference evidence="6" key="1">
    <citation type="journal article" date="2008" name="Nature">
        <title>The amphioxus genome and the evolution of the chordate karyotype.</title>
        <authorList>
            <consortium name="US DOE Joint Genome Institute (JGI-PGF)"/>
            <person name="Putnam N.H."/>
            <person name="Butts T."/>
            <person name="Ferrier D.E.K."/>
            <person name="Furlong R.F."/>
            <person name="Hellsten U."/>
            <person name="Kawashima T."/>
            <person name="Robinson-Rechavi M."/>
            <person name="Shoguchi E."/>
            <person name="Terry A."/>
            <person name="Yu J.-K."/>
            <person name="Benito-Gutierrez E.L."/>
            <person name="Dubchak I."/>
            <person name="Garcia-Fernandez J."/>
            <person name="Gibson-Brown J.J."/>
            <person name="Grigoriev I.V."/>
            <person name="Horton A.C."/>
            <person name="de Jong P.J."/>
            <person name="Jurka J."/>
            <person name="Kapitonov V.V."/>
            <person name="Kohara Y."/>
            <person name="Kuroki Y."/>
            <person name="Lindquist E."/>
            <person name="Lucas S."/>
            <person name="Osoegawa K."/>
            <person name="Pennacchio L.A."/>
            <person name="Salamov A.A."/>
            <person name="Satou Y."/>
            <person name="Sauka-Spengler T."/>
            <person name="Schmutz J."/>
            <person name="Shin-I T."/>
            <person name="Toyoda A."/>
            <person name="Bronner-Fraser M."/>
            <person name="Fujiyama A."/>
            <person name="Holland L.Z."/>
            <person name="Holland P.W.H."/>
            <person name="Satoh N."/>
            <person name="Rokhsar D.S."/>
        </authorList>
    </citation>
    <scope>NUCLEOTIDE SEQUENCE [LARGE SCALE GENOMIC DNA]</scope>
    <source>
        <strain evidence="6">S238N-H82</strain>
        <tissue evidence="6">Testes</tissue>
    </source>
</reference>
<dbReference type="PANTHER" id="PTHR10127:SF883">
    <property type="entry name" value="ZINC METALLOPROTEINASE NAS-8"/>
    <property type="match status" value="1"/>
</dbReference>
<sequence length="352" mass="39471">MYEYHARTCIRFVQRTTERNYIYIHKGEGCSSSVGQRGGRQDLSLGNRCVQKGVAIHELMHAVGFWHEQSRFDRDDWVIIKWQNIREGEEDNFYRYSEIDVSGLGVSYDYYSVMHYSATTYSSDGSPTMVARVSGAPSQFGQLSGFSNKDVVKLNRLYSCNMPVGWGEWTEWSPCDVRSCTKTRRRFCSDPSGCTGQSVQRQTCVGPCKGCQTVRISGSNRNYVQSLMTTYTMTGETRSGRPVYKSSYDYYLFYYQSGDSWYVSTRLRNDYVYMYVDDTSNYAEDISGTWYLVDGTNSFRPNSLVRVTCVSGGLSGGAIAGIVIGVLAGVCLLVVVPVTICLCKKSGAVSPA</sequence>
<keyword evidence="2 3" id="KW-0645">Protease</keyword>
<dbReference type="SMART" id="SM00209">
    <property type="entry name" value="TSP1"/>
    <property type="match status" value="1"/>
</dbReference>
<dbReference type="Gene3D" id="3.40.390.10">
    <property type="entry name" value="Collagenase (Catalytic Domain)"/>
    <property type="match status" value="1"/>
</dbReference>
<comment type="caution">
    <text evidence="2">Lacks conserved residue(s) required for the propagation of feature annotation.</text>
</comment>
<dbReference type="FunFam" id="3.40.390.10:FF:000077">
    <property type="entry name" value="Metalloendopeptidase"/>
    <property type="match status" value="1"/>
</dbReference>
<dbReference type="AlphaFoldDB" id="C3ZQ89"/>
<dbReference type="PRINTS" id="PR00480">
    <property type="entry name" value="ASTACIN"/>
</dbReference>
<dbReference type="InParanoid" id="C3ZQ89"/>
<dbReference type="eggNOG" id="KOG3714">
    <property type="taxonomic scope" value="Eukaryota"/>
</dbReference>
<keyword evidence="4" id="KW-0472">Membrane</keyword>
<keyword evidence="4" id="KW-1133">Transmembrane helix</keyword>
<dbReference type="SMART" id="SM00235">
    <property type="entry name" value="ZnMc"/>
    <property type="match status" value="1"/>
</dbReference>
<keyword evidence="2 3" id="KW-0378">Hydrolase</keyword>